<dbReference type="AlphaFoldDB" id="A0ABD0UTQ7"/>
<protein>
    <submittedName>
        <fullName evidence="2">Uncharacterized protein</fullName>
    </submittedName>
</protein>
<keyword evidence="3" id="KW-1185">Reference proteome</keyword>
<evidence type="ECO:0000256" key="1">
    <source>
        <dbReference type="SAM" id="MobiDB-lite"/>
    </source>
</evidence>
<dbReference type="EMBL" id="JANQDX010000011">
    <property type="protein sequence ID" value="KAL0916233.1"/>
    <property type="molecule type" value="Genomic_DNA"/>
</dbReference>
<gene>
    <name evidence="2" type="ORF">M5K25_013726</name>
</gene>
<feature type="compositionally biased region" description="Polar residues" evidence="1">
    <location>
        <begin position="128"/>
        <end position="150"/>
    </location>
</feature>
<comment type="caution">
    <text evidence="2">The sequence shown here is derived from an EMBL/GenBank/DDBJ whole genome shotgun (WGS) entry which is preliminary data.</text>
</comment>
<feature type="compositionally biased region" description="Polar residues" evidence="1">
    <location>
        <begin position="91"/>
        <end position="112"/>
    </location>
</feature>
<accession>A0ABD0UTQ7</accession>
<evidence type="ECO:0000313" key="3">
    <source>
        <dbReference type="Proteomes" id="UP001552299"/>
    </source>
</evidence>
<dbReference type="Proteomes" id="UP001552299">
    <property type="component" value="Unassembled WGS sequence"/>
</dbReference>
<organism evidence="2 3">
    <name type="scientific">Dendrobium thyrsiflorum</name>
    <name type="common">Pinecone-like raceme dendrobium</name>
    <name type="synonym">Orchid</name>
    <dbReference type="NCBI Taxonomy" id="117978"/>
    <lineage>
        <taxon>Eukaryota</taxon>
        <taxon>Viridiplantae</taxon>
        <taxon>Streptophyta</taxon>
        <taxon>Embryophyta</taxon>
        <taxon>Tracheophyta</taxon>
        <taxon>Spermatophyta</taxon>
        <taxon>Magnoliopsida</taxon>
        <taxon>Liliopsida</taxon>
        <taxon>Asparagales</taxon>
        <taxon>Orchidaceae</taxon>
        <taxon>Epidendroideae</taxon>
        <taxon>Malaxideae</taxon>
        <taxon>Dendrobiinae</taxon>
        <taxon>Dendrobium</taxon>
    </lineage>
</organism>
<sequence>MQRSVWQHRLPLEAILDALVLAITRETNTHTWKAQRTKASNMADEPENMLAIVITPSMRKTRIKRLDETNPMSSRTLNSDITKPIKYPVNGPQSRESTSAVHPNHSQPTTKFMSGIPPDHRLTPYFRRTTNGLELRTQRSQNRLNPSPNESKSRTRSAVGKFEPQFGLPNGLQIRIERLDETNPTSPRTHTSDISKLENYPSNAQGTKRKIGDRSCLLAPPRPDAGVLPNHRRTTTRCRSSAEPPPDHHPTPKFYRTTTVPPPEARRSVEPPPDVQRSTRPPPKAQRSARPPSDARRSTGPPPETRHSAGPPPEARRSAEPPPDAQHFAGPPPDAQRSAGQPLEARCLVGPPLTPNHRQTTA</sequence>
<reference evidence="2 3" key="1">
    <citation type="journal article" date="2024" name="Plant Biotechnol. J.">
        <title>Dendrobium thyrsiflorum genome and its molecular insights into genes involved in important horticultural traits.</title>
        <authorList>
            <person name="Chen B."/>
            <person name="Wang J.Y."/>
            <person name="Zheng P.J."/>
            <person name="Li K.L."/>
            <person name="Liang Y.M."/>
            <person name="Chen X.F."/>
            <person name="Zhang C."/>
            <person name="Zhao X."/>
            <person name="He X."/>
            <person name="Zhang G.Q."/>
            <person name="Liu Z.J."/>
            <person name="Xu Q."/>
        </authorList>
    </citation>
    <scope>NUCLEOTIDE SEQUENCE [LARGE SCALE GENOMIC DNA]</scope>
    <source>
        <strain evidence="2">GZMU011</strain>
    </source>
</reference>
<evidence type="ECO:0000313" key="2">
    <source>
        <dbReference type="EMBL" id="KAL0916233.1"/>
    </source>
</evidence>
<feature type="compositionally biased region" description="Polar residues" evidence="1">
    <location>
        <begin position="197"/>
        <end position="206"/>
    </location>
</feature>
<name>A0ABD0UTQ7_DENTH</name>
<feature type="compositionally biased region" description="Pro residues" evidence="1">
    <location>
        <begin position="270"/>
        <end position="284"/>
    </location>
</feature>
<feature type="region of interest" description="Disordered" evidence="1">
    <location>
        <begin position="90"/>
        <end position="362"/>
    </location>
</feature>
<feature type="compositionally biased region" description="Pro residues" evidence="1">
    <location>
        <begin position="320"/>
        <end position="334"/>
    </location>
</feature>
<proteinExistence type="predicted"/>